<dbReference type="EMBL" id="CAJNOI010000182">
    <property type="protein sequence ID" value="CAF1165018.1"/>
    <property type="molecule type" value="Genomic_DNA"/>
</dbReference>
<dbReference type="PANTHER" id="PTHR46007">
    <property type="entry name" value="MEDIATOR OF RNA POLYMERASE II TRANSCRIPTION SUBUNIT 12"/>
    <property type="match status" value="1"/>
</dbReference>
<dbReference type="GO" id="GO:0045944">
    <property type="term" value="P:positive regulation of transcription by RNA polymerase II"/>
    <property type="evidence" value="ECO:0007669"/>
    <property type="project" value="TreeGrafter"/>
</dbReference>
<feature type="region of interest" description="Disordered" evidence="5">
    <location>
        <begin position="471"/>
        <end position="495"/>
    </location>
</feature>
<evidence type="ECO:0000256" key="3">
    <source>
        <dbReference type="ARBA" id="ARBA00022833"/>
    </source>
</evidence>
<feature type="compositionally biased region" description="Polar residues" evidence="5">
    <location>
        <begin position="186"/>
        <end position="196"/>
    </location>
</feature>
<dbReference type="GO" id="GO:0008270">
    <property type="term" value="F:zinc ion binding"/>
    <property type="evidence" value="ECO:0007669"/>
    <property type="project" value="UniProtKB-KW"/>
</dbReference>
<dbReference type="Proteomes" id="UP000663832">
    <property type="component" value="Unassembled WGS sequence"/>
</dbReference>
<feature type="compositionally biased region" description="Low complexity" evidence="5">
    <location>
        <begin position="367"/>
        <end position="393"/>
    </location>
</feature>
<reference evidence="7" key="1">
    <citation type="submission" date="2021-02" db="EMBL/GenBank/DDBJ databases">
        <authorList>
            <person name="Nowell W R."/>
        </authorList>
    </citation>
    <scope>NUCLEOTIDE SEQUENCE</scope>
</reference>
<feature type="region of interest" description="Disordered" evidence="5">
    <location>
        <begin position="367"/>
        <end position="395"/>
    </location>
</feature>
<evidence type="ECO:0000259" key="6">
    <source>
        <dbReference type="PROSITE" id="PS51058"/>
    </source>
</evidence>
<keyword evidence="3" id="KW-0862">Zinc</keyword>
<dbReference type="InterPro" id="IPR019787">
    <property type="entry name" value="Znf_PHD-finger"/>
</dbReference>
<dbReference type="EMBL" id="CAJNOM010000039">
    <property type="protein sequence ID" value="CAF0886707.1"/>
    <property type="molecule type" value="Genomic_DNA"/>
</dbReference>
<evidence type="ECO:0000256" key="2">
    <source>
        <dbReference type="ARBA" id="ARBA00022771"/>
    </source>
</evidence>
<name>A0A813YNT2_9BILA</name>
<dbReference type="GO" id="GO:0016592">
    <property type="term" value="C:mediator complex"/>
    <property type="evidence" value="ECO:0007669"/>
    <property type="project" value="TreeGrafter"/>
</dbReference>
<dbReference type="AlphaFoldDB" id="A0A813YNT2"/>
<comment type="caution">
    <text evidence="7">The sequence shown here is derived from an EMBL/GenBank/DDBJ whole genome shotgun (WGS) entry which is preliminary data.</text>
</comment>
<sequence length="521" mass="58935">MEHFLIDHASNDHLLAITGQTIIHYNYNQQLSIDTNHCQNERTTITETLRGIKRKSSTGSDDMQQQHHSSFHHHHQHQQQHPHTQQQSSHHPSHHHQYDTLTMQQQTTTNVVTLHPSATILLSGPLAGSNSSQQQQQQTQSNLANYYAAQQQQQQQQQQQHYVINYHHTNGNNQYSTATSPPTPTQQHYPTSTDKTSTAKDRHKRVRCKQCEPCCRDDCSECVHCKDMPKFGGVGKMKQCCLTKQCIAPILPSTASCQICSKKKGSRKLSQLKPEEILYECERCMEIHHLPCFHVCYKSAHPDTSTSEGVFSDDIPETWLCPKCITANTPEPPLYKLRPIVRRTLVTTNKGKNGLIELPYIDPSQQQQQQQQQQMNVNHHLLQQQQQQQQQHHSLAQPLPIPHSELHHHIHHGHLDLHHIYTTGGGNSNSNINLGGLLPNHNDLHCDLYTDPYEVMENETKKRRLYATMYAPNGTSDSSGTTADPSSSINGSSGNNGLVGLDDLSTSLNDSDLYVPQMFAV</sequence>
<dbReference type="Proteomes" id="UP000663877">
    <property type="component" value="Unassembled WGS sequence"/>
</dbReference>
<feature type="region of interest" description="Disordered" evidence="5">
    <location>
        <begin position="48"/>
        <end position="98"/>
    </location>
</feature>
<dbReference type="Pfam" id="PF16866">
    <property type="entry name" value="PHD_4"/>
    <property type="match status" value="1"/>
</dbReference>
<keyword evidence="1" id="KW-0479">Metal-binding</keyword>
<keyword evidence="2 4" id="KW-0863">Zinc-finger</keyword>
<evidence type="ECO:0000256" key="1">
    <source>
        <dbReference type="ARBA" id="ARBA00022723"/>
    </source>
</evidence>
<dbReference type="OrthoDB" id="5876800at2759"/>
<dbReference type="InterPro" id="IPR051647">
    <property type="entry name" value="Mediator_comp_sub12"/>
</dbReference>
<organism evidence="7 9">
    <name type="scientific">Adineta steineri</name>
    <dbReference type="NCBI Taxonomy" id="433720"/>
    <lineage>
        <taxon>Eukaryota</taxon>
        <taxon>Metazoa</taxon>
        <taxon>Spiralia</taxon>
        <taxon>Gnathifera</taxon>
        <taxon>Rotifera</taxon>
        <taxon>Eurotatoria</taxon>
        <taxon>Bdelloidea</taxon>
        <taxon>Adinetida</taxon>
        <taxon>Adinetidae</taxon>
        <taxon>Adineta</taxon>
    </lineage>
</organism>
<accession>A0A813YNT2</accession>
<keyword evidence="9" id="KW-1185">Reference proteome</keyword>
<evidence type="ECO:0000256" key="5">
    <source>
        <dbReference type="SAM" id="MobiDB-lite"/>
    </source>
</evidence>
<evidence type="ECO:0000313" key="9">
    <source>
        <dbReference type="Proteomes" id="UP000663832"/>
    </source>
</evidence>
<feature type="domain" description="CXXC-type" evidence="6">
    <location>
        <begin position="201"/>
        <end position="247"/>
    </location>
</feature>
<evidence type="ECO:0000256" key="4">
    <source>
        <dbReference type="PROSITE-ProRule" id="PRU00509"/>
    </source>
</evidence>
<dbReference type="PROSITE" id="PS51058">
    <property type="entry name" value="ZF_CXXC"/>
    <property type="match status" value="1"/>
</dbReference>
<dbReference type="Pfam" id="PF02008">
    <property type="entry name" value="zf-CXXC"/>
    <property type="match status" value="1"/>
</dbReference>
<dbReference type="GO" id="GO:0003677">
    <property type="term" value="F:DNA binding"/>
    <property type="evidence" value="ECO:0007669"/>
    <property type="project" value="InterPro"/>
</dbReference>
<protein>
    <recommendedName>
        <fullName evidence="6">CXXC-type domain-containing protein</fullName>
    </recommendedName>
</protein>
<dbReference type="GO" id="GO:0003713">
    <property type="term" value="F:transcription coactivator activity"/>
    <property type="evidence" value="ECO:0007669"/>
    <property type="project" value="TreeGrafter"/>
</dbReference>
<dbReference type="InterPro" id="IPR002857">
    <property type="entry name" value="Znf_CXXC"/>
</dbReference>
<feature type="region of interest" description="Disordered" evidence="5">
    <location>
        <begin position="169"/>
        <end position="199"/>
    </location>
</feature>
<feature type="compositionally biased region" description="Low complexity" evidence="5">
    <location>
        <begin position="486"/>
        <end position="495"/>
    </location>
</feature>
<evidence type="ECO:0000313" key="7">
    <source>
        <dbReference type="EMBL" id="CAF0886707.1"/>
    </source>
</evidence>
<dbReference type="PANTHER" id="PTHR46007:SF12">
    <property type="entry name" value="C2H2-TYPE DOMAIN-CONTAINING PROTEIN-RELATED"/>
    <property type="match status" value="1"/>
</dbReference>
<feature type="compositionally biased region" description="Low complexity" evidence="5">
    <location>
        <begin position="81"/>
        <end position="90"/>
    </location>
</feature>
<feature type="compositionally biased region" description="Polar residues" evidence="5">
    <location>
        <begin position="473"/>
        <end position="485"/>
    </location>
</feature>
<dbReference type="Gene3D" id="3.30.40.10">
    <property type="entry name" value="Zinc/RING finger domain, C3HC4 (zinc finger)"/>
    <property type="match status" value="1"/>
</dbReference>
<dbReference type="InterPro" id="IPR013083">
    <property type="entry name" value="Znf_RING/FYVE/PHD"/>
</dbReference>
<proteinExistence type="predicted"/>
<evidence type="ECO:0000313" key="8">
    <source>
        <dbReference type="EMBL" id="CAF1165018.1"/>
    </source>
</evidence>
<feature type="compositionally biased region" description="Basic residues" evidence="5">
    <location>
        <begin position="69"/>
        <end position="80"/>
    </location>
</feature>
<gene>
    <name evidence="8" type="ORF">BJG266_LOCUS24860</name>
    <name evidence="7" type="ORF">QVE165_LOCUS8716</name>
</gene>